<evidence type="ECO:0000313" key="2">
    <source>
        <dbReference type="EMBL" id="OGD97298.1"/>
    </source>
</evidence>
<evidence type="ECO:0000313" key="3">
    <source>
        <dbReference type="Proteomes" id="UP000176740"/>
    </source>
</evidence>
<proteinExistence type="predicted"/>
<organism evidence="2 3">
    <name type="scientific">Candidatus Curtissbacteria bacterium RIFCSPLOWO2_01_FULL_38_11b</name>
    <dbReference type="NCBI Taxonomy" id="1797725"/>
    <lineage>
        <taxon>Bacteria</taxon>
        <taxon>Candidatus Curtissiibacteriota</taxon>
    </lineage>
</organism>
<feature type="compositionally biased region" description="Low complexity" evidence="1">
    <location>
        <begin position="1"/>
        <end position="16"/>
    </location>
</feature>
<protein>
    <submittedName>
        <fullName evidence="2">Uncharacterized protein</fullName>
    </submittedName>
</protein>
<name>A0A1F5GZK4_9BACT</name>
<sequence length="73" mass="7294">MNGDDQNQGGQPQADDIGGGSVPEPTPEPTTDVPVQAPQGEEDVSTSSEPTAEVPPPPPVDTGGTPDSDESPS</sequence>
<evidence type="ECO:0000256" key="1">
    <source>
        <dbReference type="SAM" id="MobiDB-lite"/>
    </source>
</evidence>
<dbReference type="EMBL" id="MFBO01000035">
    <property type="protein sequence ID" value="OGD97298.1"/>
    <property type="molecule type" value="Genomic_DNA"/>
</dbReference>
<comment type="caution">
    <text evidence="2">The sequence shown here is derived from an EMBL/GenBank/DDBJ whole genome shotgun (WGS) entry which is preliminary data.</text>
</comment>
<accession>A0A1F5GZK4</accession>
<dbReference type="STRING" id="1797725.A3A49_01195"/>
<dbReference type="Proteomes" id="UP000176740">
    <property type="component" value="Unassembled WGS sequence"/>
</dbReference>
<reference evidence="2 3" key="1">
    <citation type="journal article" date="2016" name="Nat. Commun.">
        <title>Thousands of microbial genomes shed light on interconnected biogeochemical processes in an aquifer system.</title>
        <authorList>
            <person name="Anantharaman K."/>
            <person name="Brown C.T."/>
            <person name="Hug L.A."/>
            <person name="Sharon I."/>
            <person name="Castelle C.J."/>
            <person name="Probst A.J."/>
            <person name="Thomas B.C."/>
            <person name="Singh A."/>
            <person name="Wilkins M.J."/>
            <person name="Karaoz U."/>
            <person name="Brodie E.L."/>
            <person name="Williams K.H."/>
            <person name="Hubbard S.S."/>
            <person name="Banfield J.F."/>
        </authorList>
    </citation>
    <scope>NUCLEOTIDE SEQUENCE [LARGE SCALE GENOMIC DNA]</scope>
</reference>
<gene>
    <name evidence="2" type="ORF">A3A49_01195</name>
</gene>
<dbReference type="AlphaFoldDB" id="A0A1F5GZK4"/>
<feature type="region of interest" description="Disordered" evidence="1">
    <location>
        <begin position="1"/>
        <end position="73"/>
    </location>
</feature>